<comment type="caution">
    <text evidence="4">The sequence shown here is derived from an EMBL/GenBank/DDBJ whole genome shotgun (WGS) entry which is preliminary data.</text>
</comment>
<keyword evidence="1" id="KW-1133">Transmembrane helix</keyword>
<evidence type="ECO:0000259" key="3">
    <source>
        <dbReference type="Pfam" id="PF16344"/>
    </source>
</evidence>
<dbReference type="PANTHER" id="PTHR30273">
    <property type="entry name" value="PERIPLASMIC SIGNAL SENSOR AND SIGMA FACTOR ACTIVATOR FECR-RELATED"/>
    <property type="match status" value="1"/>
</dbReference>
<dbReference type="EMBL" id="PYAS01000029">
    <property type="protein sequence ID" value="PSL18803.1"/>
    <property type="molecule type" value="Genomic_DNA"/>
</dbReference>
<dbReference type="Gene3D" id="3.55.50.30">
    <property type="match status" value="1"/>
</dbReference>
<feature type="domain" description="FecR protein" evidence="2">
    <location>
        <begin position="177"/>
        <end position="275"/>
    </location>
</feature>
<sequence>MEDPEVPEKYAELARKWLEGTATPAEQREYDEWFAETGGDGVMIPGDRGDSDEAYRNRLFAQISGRLRNEGRHRPLWFRAAVAASVSIVLLSAGGYFYWKKQQGTSKGTIAATSPGEIYFAGNRATLELADGSELALQEIADGTRTEQDGAVFSKEEDKVVYQNKGTGAETSAYNVLRVPRGGQFHVVLADGTRAWLNSESSLRFPVAFTGAAREVELSGEAYFEVAKSRNGNASVPFRVRVGGRETVEVLGTHFNIMAYAAEKAIRTTLIEGSVSVSRPGSARGVILKPLQESIYSDGSYHVRSDVDPGEAVSWKEGIIRYQGADIPTIMRQIERWYNVEVAYEGPVPQRSFNGGISRSSSLSQILKILEINDIHVRAEGRRLVVLP</sequence>
<keyword evidence="5" id="KW-1185">Reference proteome</keyword>
<dbReference type="Gene3D" id="2.60.120.1440">
    <property type="match status" value="1"/>
</dbReference>
<dbReference type="Pfam" id="PF16344">
    <property type="entry name" value="FecR_C"/>
    <property type="match status" value="1"/>
</dbReference>
<organism evidence="4 5">
    <name type="scientific">Dyadobacter jiangsuensis</name>
    <dbReference type="NCBI Taxonomy" id="1591085"/>
    <lineage>
        <taxon>Bacteria</taxon>
        <taxon>Pseudomonadati</taxon>
        <taxon>Bacteroidota</taxon>
        <taxon>Cytophagia</taxon>
        <taxon>Cytophagales</taxon>
        <taxon>Spirosomataceae</taxon>
        <taxon>Dyadobacter</taxon>
    </lineage>
</organism>
<dbReference type="Proteomes" id="UP000241964">
    <property type="component" value="Unassembled WGS sequence"/>
</dbReference>
<evidence type="ECO:0000259" key="2">
    <source>
        <dbReference type="Pfam" id="PF04773"/>
    </source>
</evidence>
<proteinExistence type="predicted"/>
<reference evidence="4 5" key="1">
    <citation type="submission" date="2018-03" db="EMBL/GenBank/DDBJ databases">
        <title>Genomic Encyclopedia of Archaeal and Bacterial Type Strains, Phase II (KMG-II): from individual species to whole genera.</title>
        <authorList>
            <person name="Goeker M."/>
        </authorList>
    </citation>
    <scope>NUCLEOTIDE SEQUENCE [LARGE SCALE GENOMIC DNA]</scope>
    <source>
        <strain evidence="4 5">DSM 29057</strain>
    </source>
</reference>
<dbReference type="GO" id="GO:0016989">
    <property type="term" value="F:sigma factor antagonist activity"/>
    <property type="evidence" value="ECO:0007669"/>
    <property type="project" value="TreeGrafter"/>
</dbReference>
<accession>A0A2P8FAQ0</accession>
<dbReference type="RefSeq" id="WP_106599669.1">
    <property type="nucleotide sequence ID" value="NZ_PYAS01000029.1"/>
</dbReference>
<keyword evidence="1" id="KW-0472">Membrane</keyword>
<feature type="domain" description="Protein FecR C-terminal" evidence="3">
    <location>
        <begin position="321"/>
        <end position="386"/>
    </location>
</feature>
<evidence type="ECO:0000256" key="1">
    <source>
        <dbReference type="SAM" id="Phobius"/>
    </source>
</evidence>
<dbReference type="InterPro" id="IPR032508">
    <property type="entry name" value="FecR_C"/>
</dbReference>
<dbReference type="PANTHER" id="PTHR30273:SF2">
    <property type="entry name" value="PROTEIN FECR"/>
    <property type="match status" value="1"/>
</dbReference>
<dbReference type="InterPro" id="IPR006860">
    <property type="entry name" value="FecR"/>
</dbReference>
<evidence type="ECO:0000313" key="5">
    <source>
        <dbReference type="Proteomes" id="UP000241964"/>
    </source>
</evidence>
<keyword evidence="1" id="KW-0812">Transmembrane</keyword>
<name>A0A2P8FAQ0_9BACT</name>
<dbReference type="InterPro" id="IPR012373">
    <property type="entry name" value="Ferrdict_sens_TM"/>
</dbReference>
<feature type="transmembrane region" description="Helical" evidence="1">
    <location>
        <begin position="76"/>
        <end position="99"/>
    </location>
</feature>
<gene>
    <name evidence="4" type="ORF">CLV60_12932</name>
</gene>
<dbReference type="AlphaFoldDB" id="A0A2P8FAQ0"/>
<protein>
    <submittedName>
        <fullName evidence="4">FecR family protein</fullName>
    </submittedName>
</protein>
<dbReference type="Pfam" id="PF04773">
    <property type="entry name" value="FecR"/>
    <property type="match status" value="1"/>
</dbReference>
<dbReference type="OrthoDB" id="1452822at2"/>
<evidence type="ECO:0000313" key="4">
    <source>
        <dbReference type="EMBL" id="PSL18803.1"/>
    </source>
</evidence>